<evidence type="ECO:0000256" key="1">
    <source>
        <dbReference type="ARBA" id="ARBA00004651"/>
    </source>
</evidence>
<name>A0A399QSD1_9PROT</name>
<proteinExistence type="predicted"/>
<feature type="transmembrane region" description="Helical" evidence="6">
    <location>
        <begin position="136"/>
        <end position="155"/>
    </location>
</feature>
<reference evidence="8 9" key="1">
    <citation type="submission" date="2018-08" db="EMBL/GenBank/DDBJ databases">
        <title>Henriciella mobilis sp. nov., isolated from seawater.</title>
        <authorList>
            <person name="Cheng H."/>
            <person name="Wu Y.-H."/>
            <person name="Xu X.-W."/>
            <person name="Guo L.-L."/>
        </authorList>
    </citation>
    <scope>NUCLEOTIDE SEQUENCE [LARGE SCALE GENOMIC DNA]</scope>
    <source>
        <strain evidence="8 9">CCUG66934</strain>
    </source>
</reference>
<dbReference type="PANTHER" id="PTHR35007">
    <property type="entry name" value="INTEGRAL MEMBRANE PROTEIN-RELATED"/>
    <property type="match status" value="1"/>
</dbReference>
<evidence type="ECO:0000256" key="5">
    <source>
        <dbReference type="ARBA" id="ARBA00023136"/>
    </source>
</evidence>
<accession>A0A399QSD1</accession>
<organism evidence="8 9">
    <name type="scientific">Henriciella barbarensis</name>
    <dbReference type="NCBI Taxonomy" id="86342"/>
    <lineage>
        <taxon>Bacteria</taxon>
        <taxon>Pseudomonadati</taxon>
        <taxon>Pseudomonadota</taxon>
        <taxon>Alphaproteobacteria</taxon>
        <taxon>Hyphomonadales</taxon>
        <taxon>Hyphomonadaceae</taxon>
        <taxon>Henriciella</taxon>
    </lineage>
</organism>
<evidence type="ECO:0000256" key="3">
    <source>
        <dbReference type="ARBA" id="ARBA00022692"/>
    </source>
</evidence>
<protein>
    <submittedName>
        <fullName evidence="8">Type II secretion system F family protein</fullName>
    </submittedName>
</protein>
<keyword evidence="5 6" id="KW-0472">Membrane</keyword>
<comment type="caution">
    <text evidence="8">The sequence shown here is derived from an EMBL/GenBank/DDBJ whole genome shotgun (WGS) entry which is preliminary data.</text>
</comment>
<evidence type="ECO:0000256" key="2">
    <source>
        <dbReference type="ARBA" id="ARBA00022475"/>
    </source>
</evidence>
<dbReference type="PANTHER" id="PTHR35007:SF2">
    <property type="entry name" value="PILUS ASSEMBLE PROTEIN"/>
    <property type="match status" value="1"/>
</dbReference>
<feature type="transmembrane region" description="Helical" evidence="6">
    <location>
        <begin position="100"/>
        <end position="124"/>
    </location>
</feature>
<keyword evidence="9" id="KW-1185">Reference proteome</keyword>
<dbReference type="Pfam" id="PF00482">
    <property type="entry name" value="T2SSF"/>
    <property type="match status" value="1"/>
</dbReference>
<comment type="subcellular location">
    <subcellularLocation>
        <location evidence="1">Cell membrane</location>
        <topology evidence="1">Multi-pass membrane protein</topology>
    </subcellularLocation>
</comment>
<keyword evidence="4 6" id="KW-1133">Transmembrane helix</keyword>
<dbReference type="AlphaFoldDB" id="A0A399QSD1"/>
<dbReference type="Proteomes" id="UP000265431">
    <property type="component" value="Unassembled WGS sequence"/>
</dbReference>
<gene>
    <name evidence="8" type="ORF">D1224_12630</name>
</gene>
<dbReference type="OrthoDB" id="9810662at2"/>
<feature type="domain" description="Type II secretion system protein GspF" evidence="7">
    <location>
        <begin position="174"/>
        <end position="302"/>
    </location>
</feature>
<dbReference type="GO" id="GO:0005886">
    <property type="term" value="C:plasma membrane"/>
    <property type="evidence" value="ECO:0007669"/>
    <property type="project" value="UniProtKB-SubCell"/>
</dbReference>
<evidence type="ECO:0000259" key="7">
    <source>
        <dbReference type="Pfam" id="PF00482"/>
    </source>
</evidence>
<evidence type="ECO:0000313" key="8">
    <source>
        <dbReference type="EMBL" id="RIJ21670.1"/>
    </source>
</evidence>
<feature type="transmembrane region" description="Helical" evidence="6">
    <location>
        <begin position="12"/>
        <end position="33"/>
    </location>
</feature>
<feature type="transmembrane region" description="Helical" evidence="6">
    <location>
        <begin position="285"/>
        <end position="307"/>
    </location>
</feature>
<evidence type="ECO:0000313" key="9">
    <source>
        <dbReference type="Proteomes" id="UP000265431"/>
    </source>
</evidence>
<keyword evidence="3 6" id="KW-0812">Transmembrane</keyword>
<evidence type="ECO:0000256" key="6">
    <source>
        <dbReference type="SAM" id="Phobius"/>
    </source>
</evidence>
<dbReference type="EMBL" id="QWGB01000008">
    <property type="protein sequence ID" value="RIJ21670.1"/>
    <property type="molecule type" value="Genomic_DNA"/>
</dbReference>
<sequence>MPLSLLQNADFALVSILAIVTLSALAFVCVKLIRGLKAKKKMAQRLESDAARRVRAQAQTASQKRDQMIEEIGRRFSDPNSEALSKLRARLFKAGYYSKAAPYLFIGIRFIALIVPQLLLLATWPLYGHMLPGNGLMLASGGLAVISFVAPSFLLDKKLSGLQDQYREGFPDMMDLMVACVEAGLSLDGAVQRVSEELTQRYPNLADHLKIMNLETRAGRARTEAWKHFADRLGLDEARALATMLRQSEELGTSVGETLRVFATDMREKRMLYAEEKALALPAKLVVPLILFVFPSLLTVLMLPAVVRMMDVMAATA</sequence>
<evidence type="ECO:0000256" key="4">
    <source>
        <dbReference type="ARBA" id="ARBA00022989"/>
    </source>
</evidence>
<keyword evidence="2" id="KW-1003">Cell membrane</keyword>
<dbReference type="InterPro" id="IPR018076">
    <property type="entry name" value="T2SS_GspF_dom"/>
</dbReference>